<proteinExistence type="predicted"/>
<keyword evidence="3 7" id="KW-0067">ATP-binding</keyword>
<dbReference type="PANTHER" id="PTHR42855">
    <property type="entry name" value="ABC TRANSPORTER ATP-BINDING SUBUNIT"/>
    <property type="match status" value="1"/>
</dbReference>
<dbReference type="Proteomes" id="UP000191554">
    <property type="component" value="Unassembled WGS sequence"/>
</dbReference>
<dbReference type="NCBIfam" id="NF000355">
    <property type="entry name" value="ribo_prot_ABC_F"/>
    <property type="match status" value="1"/>
</dbReference>
<dbReference type="SMART" id="SM00382">
    <property type="entry name" value="AAA"/>
    <property type="match status" value="2"/>
</dbReference>
<dbReference type="GO" id="GO:0005524">
    <property type="term" value="F:ATP binding"/>
    <property type="evidence" value="ECO:0007669"/>
    <property type="project" value="UniProtKB-KW"/>
</dbReference>
<evidence type="ECO:0000256" key="1">
    <source>
        <dbReference type="ARBA" id="ARBA00022737"/>
    </source>
</evidence>
<evidence type="ECO:0000313" key="8">
    <source>
        <dbReference type="Proteomes" id="UP000191554"/>
    </source>
</evidence>
<feature type="domain" description="ABC transporter" evidence="6">
    <location>
        <begin position="374"/>
        <end position="587"/>
    </location>
</feature>
<gene>
    <name evidence="7" type="primary">yheS_2</name>
    <name evidence="7" type="ORF">CLHUN_08400</name>
</gene>
<dbReference type="AlphaFoldDB" id="A0A1V4SNP0"/>
<keyword evidence="4" id="KW-0175">Coiled coil</keyword>
<dbReference type="FunFam" id="3.40.50.300:FF:000309">
    <property type="entry name" value="ABC transporter ATP-binding protein"/>
    <property type="match status" value="1"/>
</dbReference>
<feature type="compositionally biased region" description="Polar residues" evidence="5">
    <location>
        <begin position="586"/>
        <end position="603"/>
    </location>
</feature>
<keyword evidence="8" id="KW-1185">Reference proteome</keyword>
<dbReference type="SUPFAM" id="SSF52540">
    <property type="entry name" value="P-loop containing nucleoside triphosphate hydrolases"/>
    <property type="match status" value="2"/>
</dbReference>
<feature type="region of interest" description="Disordered" evidence="5">
    <location>
        <begin position="586"/>
        <end position="607"/>
    </location>
</feature>
<evidence type="ECO:0000256" key="3">
    <source>
        <dbReference type="ARBA" id="ARBA00022840"/>
    </source>
</evidence>
<dbReference type="STRING" id="48256.CLHUN_08400"/>
<reference evidence="7 8" key="1">
    <citation type="submission" date="2017-03" db="EMBL/GenBank/DDBJ databases">
        <title>Genome sequence of Clostridium hungatei DSM 14427.</title>
        <authorList>
            <person name="Poehlein A."/>
            <person name="Daniel R."/>
        </authorList>
    </citation>
    <scope>NUCLEOTIDE SEQUENCE [LARGE SCALE GENOMIC DNA]</scope>
    <source>
        <strain evidence="7 8">DSM 14427</strain>
    </source>
</reference>
<dbReference type="PROSITE" id="PS00211">
    <property type="entry name" value="ABC_TRANSPORTER_1"/>
    <property type="match status" value="2"/>
</dbReference>
<evidence type="ECO:0000259" key="6">
    <source>
        <dbReference type="PROSITE" id="PS50893"/>
    </source>
</evidence>
<dbReference type="FunFam" id="3.40.50.300:FF:000011">
    <property type="entry name" value="Putative ABC transporter ATP-binding component"/>
    <property type="match status" value="1"/>
</dbReference>
<keyword evidence="1" id="KW-0677">Repeat</keyword>
<dbReference type="PROSITE" id="PS50893">
    <property type="entry name" value="ABC_TRANSPORTER_2"/>
    <property type="match status" value="2"/>
</dbReference>
<dbReference type="InterPro" id="IPR003439">
    <property type="entry name" value="ABC_transporter-like_ATP-bd"/>
</dbReference>
<dbReference type="InterPro" id="IPR051309">
    <property type="entry name" value="ABCF_ATPase"/>
</dbReference>
<evidence type="ECO:0000256" key="2">
    <source>
        <dbReference type="ARBA" id="ARBA00022741"/>
    </source>
</evidence>
<dbReference type="Pfam" id="PF00005">
    <property type="entry name" value="ABC_tran"/>
    <property type="match status" value="2"/>
</dbReference>
<dbReference type="InterPro" id="IPR017871">
    <property type="entry name" value="ABC_transporter-like_CS"/>
</dbReference>
<dbReference type="CDD" id="cd03221">
    <property type="entry name" value="ABCF_EF-3"/>
    <property type="match status" value="2"/>
</dbReference>
<dbReference type="InterPro" id="IPR003593">
    <property type="entry name" value="AAA+_ATPase"/>
</dbReference>
<evidence type="ECO:0000256" key="4">
    <source>
        <dbReference type="SAM" id="Coils"/>
    </source>
</evidence>
<dbReference type="InterPro" id="IPR027417">
    <property type="entry name" value="P-loop_NTPase"/>
</dbReference>
<dbReference type="PANTHER" id="PTHR42855:SF2">
    <property type="entry name" value="DRUG RESISTANCE ABC TRANSPORTER,ATP-BINDING PROTEIN"/>
    <property type="match status" value="1"/>
</dbReference>
<name>A0A1V4SNP0_RUMHU</name>
<keyword evidence="2" id="KW-0547">Nucleotide-binding</keyword>
<feature type="coiled-coil region" evidence="4">
    <location>
        <begin position="131"/>
        <end position="158"/>
    </location>
</feature>
<sequence length="681" mass="77544">MKCCRTYLKNGSYINRNFAIIILHVVFIRGGGAHPAKKNYGEITVIVLNCNNIGFAYGTETIIKNISFNLQENDKAGLVGVNGAGKSTLFKIITGELHQEDGELFISKELVLGYLKQNATLNSENTLWEELLEVFSSLVAMEEDIKRLEKEISAALNQEKLDSLMKEYGRVTDRFSYLGGFEYNSRIRGVLRGLGFLDSEFESKISILSGGQKTRLALAKVLLEEPDILLLDEPTNHLDIAAVEWLEEYLKSYKKCLLIISHDRYFLDSVTNKTIEIENKTCTFYTTNYSGYVRQKAVNREIQEKHYQLQQKEIARQEAIIEQQRRFNREKNIIAAESRQKVLDRMIKLDKPEAAPHQIRMKFNQAVTSGNEVLELDSISKAYGDKKLFEDVSFKVRKSERVFLLGPNGCGKSTLLKILSGRLEASSGRFDFGAKVKMGYYDQEMADLNEDNTILDEVWSVDQKLVQTEVRSALAAFLFTGEDVYKKISVLSGGEKSRVSMLKLIFSEANFIILDEPTNHLDINSREILEAALQDYDGTLLIVSHDRYFIDKLATRIIDMGVKPPVDCMGNYTYFASHFKRNTASQNTSGEAGTITEAKQSHISTKEERSRIRRLEKQLSDAEREIAEIEEQLGHIEGEMLEAATDHLRLIELSDQKVNKEKRLEEVYAVWTDVSEQLEKQ</sequence>
<dbReference type="InterPro" id="IPR032781">
    <property type="entry name" value="ABC_tran_Xtn"/>
</dbReference>
<evidence type="ECO:0000256" key="5">
    <source>
        <dbReference type="SAM" id="MobiDB-lite"/>
    </source>
</evidence>
<comment type="caution">
    <text evidence="7">The sequence shown here is derived from an EMBL/GenBank/DDBJ whole genome shotgun (WGS) entry which is preliminary data.</text>
</comment>
<dbReference type="GO" id="GO:0016887">
    <property type="term" value="F:ATP hydrolysis activity"/>
    <property type="evidence" value="ECO:0007669"/>
    <property type="project" value="InterPro"/>
</dbReference>
<accession>A0A1V4SNP0</accession>
<dbReference type="EMBL" id="MZGX01000004">
    <property type="protein sequence ID" value="OPX45470.1"/>
    <property type="molecule type" value="Genomic_DNA"/>
</dbReference>
<feature type="domain" description="ABC transporter" evidence="6">
    <location>
        <begin position="48"/>
        <end position="304"/>
    </location>
</feature>
<dbReference type="GO" id="GO:0003676">
    <property type="term" value="F:nucleic acid binding"/>
    <property type="evidence" value="ECO:0007669"/>
    <property type="project" value="UniProtKB-ARBA"/>
</dbReference>
<dbReference type="Pfam" id="PF12848">
    <property type="entry name" value="ABC_tran_Xtn"/>
    <property type="match status" value="1"/>
</dbReference>
<protein>
    <submittedName>
        <fullName evidence="7">Putative ABC transporter ATP-binding protein YheS</fullName>
    </submittedName>
</protein>
<dbReference type="Gene3D" id="3.40.50.300">
    <property type="entry name" value="P-loop containing nucleotide triphosphate hydrolases"/>
    <property type="match status" value="2"/>
</dbReference>
<evidence type="ECO:0000313" key="7">
    <source>
        <dbReference type="EMBL" id="OPX45470.1"/>
    </source>
</evidence>
<organism evidence="7 8">
    <name type="scientific">Ruminiclostridium hungatei</name>
    <name type="common">Clostridium hungatei</name>
    <dbReference type="NCBI Taxonomy" id="48256"/>
    <lineage>
        <taxon>Bacteria</taxon>
        <taxon>Bacillati</taxon>
        <taxon>Bacillota</taxon>
        <taxon>Clostridia</taxon>
        <taxon>Eubacteriales</taxon>
        <taxon>Oscillospiraceae</taxon>
        <taxon>Ruminiclostridium</taxon>
    </lineage>
</organism>